<evidence type="ECO:0000256" key="3">
    <source>
        <dbReference type="ARBA" id="ARBA00022989"/>
    </source>
</evidence>
<feature type="transmembrane region" description="Helical" evidence="5">
    <location>
        <begin position="27"/>
        <end position="51"/>
    </location>
</feature>
<evidence type="ECO:0000256" key="1">
    <source>
        <dbReference type="ARBA" id="ARBA00004651"/>
    </source>
</evidence>
<dbReference type="Pfam" id="PF07690">
    <property type="entry name" value="MFS_1"/>
    <property type="match status" value="1"/>
</dbReference>
<evidence type="ECO:0000256" key="5">
    <source>
        <dbReference type="SAM" id="Phobius"/>
    </source>
</evidence>
<protein>
    <submittedName>
        <fullName evidence="7">MFS transporter</fullName>
    </submittedName>
</protein>
<keyword evidence="2 5" id="KW-0812">Transmembrane</keyword>
<reference evidence="7 8" key="1">
    <citation type="submission" date="2024-10" db="EMBL/GenBank/DDBJ databases">
        <title>The Natural Products Discovery Center: Release of the First 8490 Sequenced Strains for Exploring Actinobacteria Biosynthetic Diversity.</title>
        <authorList>
            <person name="Kalkreuter E."/>
            <person name="Kautsar S.A."/>
            <person name="Yang D."/>
            <person name="Bader C.D."/>
            <person name="Teijaro C.N."/>
            <person name="Fluegel L."/>
            <person name="Davis C.M."/>
            <person name="Simpson J.R."/>
            <person name="Lauterbach L."/>
            <person name="Steele A.D."/>
            <person name="Gui C."/>
            <person name="Meng S."/>
            <person name="Li G."/>
            <person name="Viehrig K."/>
            <person name="Ye F."/>
            <person name="Su P."/>
            <person name="Kiefer A.F."/>
            <person name="Nichols A."/>
            <person name="Cepeda A.J."/>
            <person name="Yan W."/>
            <person name="Fan B."/>
            <person name="Jiang Y."/>
            <person name="Adhikari A."/>
            <person name="Zheng C.-J."/>
            <person name="Schuster L."/>
            <person name="Cowan T.M."/>
            <person name="Smanski M.J."/>
            <person name="Chevrette M.G."/>
            <person name="De Carvalho L.P.S."/>
            <person name="Shen B."/>
        </authorList>
    </citation>
    <scope>NUCLEOTIDE SEQUENCE [LARGE SCALE GENOMIC DNA]</scope>
    <source>
        <strain evidence="7 8">NPDC019481</strain>
    </source>
</reference>
<evidence type="ECO:0000313" key="7">
    <source>
        <dbReference type="EMBL" id="MFI2487456.1"/>
    </source>
</evidence>
<keyword evidence="8" id="KW-1185">Reference proteome</keyword>
<feature type="domain" description="Major facilitator superfamily (MFS) profile" evidence="6">
    <location>
        <begin position="24"/>
        <end position="433"/>
    </location>
</feature>
<evidence type="ECO:0000256" key="4">
    <source>
        <dbReference type="ARBA" id="ARBA00023136"/>
    </source>
</evidence>
<feature type="transmembrane region" description="Helical" evidence="5">
    <location>
        <begin position="189"/>
        <end position="210"/>
    </location>
</feature>
<dbReference type="RefSeq" id="WP_397404192.1">
    <property type="nucleotide sequence ID" value="NZ_JBIRYI010000006.1"/>
</dbReference>
<feature type="transmembrane region" description="Helical" evidence="5">
    <location>
        <begin position="410"/>
        <end position="429"/>
    </location>
</feature>
<dbReference type="Proteomes" id="UP001611580">
    <property type="component" value="Unassembled WGS sequence"/>
</dbReference>
<dbReference type="PROSITE" id="PS50850">
    <property type="entry name" value="MFS"/>
    <property type="match status" value="1"/>
</dbReference>
<feature type="transmembrane region" description="Helical" evidence="5">
    <location>
        <begin position="279"/>
        <end position="300"/>
    </location>
</feature>
<accession>A0ABW7XIX2</accession>
<organism evidence="7 8">
    <name type="scientific">Promicromonospora kroppenstedtii</name>
    <dbReference type="NCBI Taxonomy" id="440482"/>
    <lineage>
        <taxon>Bacteria</taxon>
        <taxon>Bacillati</taxon>
        <taxon>Actinomycetota</taxon>
        <taxon>Actinomycetes</taxon>
        <taxon>Micrococcales</taxon>
        <taxon>Promicromonosporaceae</taxon>
        <taxon>Promicromonospora</taxon>
    </lineage>
</organism>
<dbReference type="InterPro" id="IPR011701">
    <property type="entry name" value="MFS"/>
</dbReference>
<feature type="transmembrane region" description="Helical" evidence="5">
    <location>
        <begin position="242"/>
        <end position="259"/>
    </location>
</feature>
<dbReference type="InterPro" id="IPR036259">
    <property type="entry name" value="MFS_trans_sf"/>
</dbReference>
<evidence type="ECO:0000259" key="6">
    <source>
        <dbReference type="PROSITE" id="PS50850"/>
    </source>
</evidence>
<evidence type="ECO:0000256" key="2">
    <source>
        <dbReference type="ARBA" id="ARBA00022692"/>
    </source>
</evidence>
<gene>
    <name evidence="7" type="ORF">ACH47X_11135</name>
</gene>
<dbReference type="Gene3D" id="1.20.1250.20">
    <property type="entry name" value="MFS general substrate transporter like domains"/>
    <property type="match status" value="2"/>
</dbReference>
<dbReference type="PANTHER" id="PTHR23528:SF1">
    <property type="entry name" value="MAJOR FACILITATOR SUPERFAMILY (MFS) PROFILE DOMAIN-CONTAINING PROTEIN"/>
    <property type="match status" value="1"/>
</dbReference>
<feature type="transmembrane region" description="Helical" evidence="5">
    <location>
        <begin position="375"/>
        <end position="398"/>
    </location>
</feature>
<sequence>MATLDARPAQHDPTVAAPRRAGGTGLVIAYVAAFFALYVALLTPVISTLALRVSALSTPESRAADLALVTGVGAFFAFVANPLAGALSDRTTSRLGMRRPWLLWGVLLGSAGIAVIALAPNIAVVAIGWAVAQTAFNGTQAALQALLPDQVSERLRARVSGWLGIAQNFAPLAGIAIAAWLTAAGAGSVWLFLLPTALAIVGVLALVAVLKDRRLDPADVEPFHLGRFLAGFWVSPRKHPDFGWAFTGRFLLLFGFALYNSYQVYFLQDRFGMDEPTALGWQLRLMVLQAAVLLLAGSAGGALSDRTGRRKVFVIVSTVLAGAGLLVFAFAGAPEHLYVGAGLFGAGLGAYFAVDLALVTDVLPNKDTEAAKNMGVFNIANALPQSLAPAMAPALLAIGPASGAGGNYTALFLVGALVAVVGAVSTMFIRGAR</sequence>
<feature type="transmembrane region" description="Helical" evidence="5">
    <location>
        <begin position="101"/>
        <end position="131"/>
    </location>
</feature>
<keyword evidence="3 5" id="KW-1133">Transmembrane helix</keyword>
<feature type="transmembrane region" description="Helical" evidence="5">
    <location>
        <begin position="337"/>
        <end position="363"/>
    </location>
</feature>
<feature type="transmembrane region" description="Helical" evidence="5">
    <location>
        <begin position="162"/>
        <end position="183"/>
    </location>
</feature>
<dbReference type="InterPro" id="IPR020846">
    <property type="entry name" value="MFS_dom"/>
</dbReference>
<dbReference type="CDD" id="cd06174">
    <property type="entry name" value="MFS"/>
    <property type="match status" value="1"/>
</dbReference>
<dbReference type="SUPFAM" id="SSF103473">
    <property type="entry name" value="MFS general substrate transporter"/>
    <property type="match status" value="1"/>
</dbReference>
<dbReference type="EMBL" id="JBIRYI010000006">
    <property type="protein sequence ID" value="MFI2487456.1"/>
    <property type="molecule type" value="Genomic_DNA"/>
</dbReference>
<feature type="transmembrane region" description="Helical" evidence="5">
    <location>
        <begin position="312"/>
        <end position="331"/>
    </location>
</feature>
<comment type="subcellular location">
    <subcellularLocation>
        <location evidence="1">Cell membrane</location>
        <topology evidence="1">Multi-pass membrane protein</topology>
    </subcellularLocation>
</comment>
<keyword evidence="4 5" id="KW-0472">Membrane</keyword>
<dbReference type="PANTHER" id="PTHR23528">
    <property type="match status" value="1"/>
</dbReference>
<feature type="transmembrane region" description="Helical" evidence="5">
    <location>
        <begin position="63"/>
        <end position="81"/>
    </location>
</feature>
<comment type="caution">
    <text evidence="7">The sequence shown here is derived from an EMBL/GenBank/DDBJ whole genome shotgun (WGS) entry which is preliminary data.</text>
</comment>
<evidence type="ECO:0000313" key="8">
    <source>
        <dbReference type="Proteomes" id="UP001611580"/>
    </source>
</evidence>
<proteinExistence type="predicted"/>
<name>A0ABW7XIX2_9MICO</name>